<keyword evidence="3" id="KW-0804">Transcription</keyword>
<evidence type="ECO:0000256" key="2">
    <source>
        <dbReference type="ARBA" id="ARBA00023125"/>
    </source>
</evidence>
<dbReference type="InterPro" id="IPR018060">
    <property type="entry name" value="HTH_AraC"/>
</dbReference>
<keyword evidence="6" id="KW-1185">Reference proteome</keyword>
<dbReference type="PANTHER" id="PTHR43280:SF32">
    <property type="entry name" value="TRANSCRIPTIONAL REGULATORY PROTEIN"/>
    <property type="match status" value="1"/>
</dbReference>
<dbReference type="PRINTS" id="PR00032">
    <property type="entry name" value="HTHARAC"/>
</dbReference>
<feature type="domain" description="HTH araC/xylS-type" evidence="4">
    <location>
        <begin position="1"/>
        <end position="74"/>
    </location>
</feature>
<gene>
    <name evidence="5" type="ORF">A8C32_14835</name>
</gene>
<protein>
    <recommendedName>
        <fullName evidence="4">HTH araC/xylS-type domain-containing protein</fullName>
    </recommendedName>
</protein>
<dbReference type="EMBL" id="MDJD01000043">
    <property type="protein sequence ID" value="OEK07765.1"/>
    <property type="molecule type" value="Genomic_DNA"/>
</dbReference>
<evidence type="ECO:0000256" key="3">
    <source>
        <dbReference type="ARBA" id="ARBA00023163"/>
    </source>
</evidence>
<dbReference type="SUPFAM" id="SSF46689">
    <property type="entry name" value="Homeodomain-like"/>
    <property type="match status" value="1"/>
</dbReference>
<dbReference type="InterPro" id="IPR009057">
    <property type="entry name" value="Homeodomain-like_sf"/>
</dbReference>
<reference evidence="5 6" key="1">
    <citation type="submission" date="2016-05" db="EMBL/GenBank/DDBJ databases">
        <title>Draft Genome Sequence of Algibacter sp. Strain SK-16 Isolated from the Surface Water of Aburatsubo Inlet.</title>
        <authorList>
            <person name="Wong S.-K."/>
            <person name="Yoshizawa S."/>
            <person name="Nakajima Y."/>
            <person name="Ogura Y."/>
            <person name="Tetsuya H."/>
            <person name="Hamasaki K."/>
        </authorList>
    </citation>
    <scope>NUCLEOTIDE SEQUENCE [LARGE SCALE GENOMIC DNA]</scope>
    <source>
        <strain evidence="5 6">SK-16</strain>
    </source>
</reference>
<dbReference type="Pfam" id="PF12833">
    <property type="entry name" value="HTH_18"/>
    <property type="match status" value="1"/>
</dbReference>
<sequence length="74" mass="8713">MSPQNLNINSQNECNKSASEMLSDFILSEAKRLLLYSDKNIFEIAYSLFFKDNSHFTKYFKRLTGYTPSNYKKQ</sequence>
<comment type="caution">
    <text evidence="5">The sequence shown here is derived from an EMBL/GenBank/DDBJ whole genome shotgun (WGS) entry which is preliminary data.</text>
</comment>
<name>A0A1E5T8P9_9FLAO</name>
<accession>A0A1E5T8P9</accession>
<dbReference type="InterPro" id="IPR020449">
    <property type="entry name" value="Tscrpt_reg_AraC-type_HTH"/>
</dbReference>
<dbReference type="AlphaFoldDB" id="A0A1E5T8P9"/>
<dbReference type="PROSITE" id="PS01124">
    <property type="entry name" value="HTH_ARAC_FAMILY_2"/>
    <property type="match status" value="1"/>
</dbReference>
<dbReference type="Gene3D" id="1.10.10.60">
    <property type="entry name" value="Homeodomain-like"/>
    <property type="match status" value="1"/>
</dbReference>
<dbReference type="GO" id="GO:0043565">
    <property type="term" value="F:sequence-specific DNA binding"/>
    <property type="evidence" value="ECO:0007669"/>
    <property type="project" value="InterPro"/>
</dbReference>
<evidence type="ECO:0000313" key="5">
    <source>
        <dbReference type="EMBL" id="OEK07765.1"/>
    </source>
</evidence>
<evidence type="ECO:0000313" key="6">
    <source>
        <dbReference type="Proteomes" id="UP000095713"/>
    </source>
</evidence>
<proteinExistence type="predicted"/>
<organism evidence="5 6">
    <name type="scientific">Flavivirga aquatica</name>
    <dbReference type="NCBI Taxonomy" id="1849968"/>
    <lineage>
        <taxon>Bacteria</taxon>
        <taxon>Pseudomonadati</taxon>
        <taxon>Bacteroidota</taxon>
        <taxon>Flavobacteriia</taxon>
        <taxon>Flavobacteriales</taxon>
        <taxon>Flavobacteriaceae</taxon>
        <taxon>Flavivirga</taxon>
    </lineage>
</organism>
<dbReference type="PANTHER" id="PTHR43280">
    <property type="entry name" value="ARAC-FAMILY TRANSCRIPTIONAL REGULATOR"/>
    <property type="match status" value="1"/>
</dbReference>
<evidence type="ECO:0000256" key="1">
    <source>
        <dbReference type="ARBA" id="ARBA00023015"/>
    </source>
</evidence>
<keyword evidence="2" id="KW-0238">DNA-binding</keyword>
<dbReference type="STRING" id="1849968.A8C32_14835"/>
<dbReference type="SMART" id="SM00342">
    <property type="entry name" value="HTH_ARAC"/>
    <property type="match status" value="1"/>
</dbReference>
<evidence type="ECO:0000259" key="4">
    <source>
        <dbReference type="PROSITE" id="PS01124"/>
    </source>
</evidence>
<dbReference type="GO" id="GO:0003700">
    <property type="term" value="F:DNA-binding transcription factor activity"/>
    <property type="evidence" value="ECO:0007669"/>
    <property type="project" value="InterPro"/>
</dbReference>
<dbReference type="OrthoDB" id="2666928at2"/>
<keyword evidence="1" id="KW-0805">Transcription regulation</keyword>
<dbReference type="Proteomes" id="UP000095713">
    <property type="component" value="Unassembled WGS sequence"/>
</dbReference>